<dbReference type="Pfam" id="PF01417">
    <property type="entry name" value="ENTH"/>
    <property type="match status" value="1"/>
</dbReference>
<keyword evidence="6" id="KW-0254">Endocytosis</keyword>
<evidence type="ECO:0000313" key="13">
    <source>
        <dbReference type="Proteomes" id="UP001521116"/>
    </source>
</evidence>
<name>A0ABR3SML7_9PEZI</name>
<feature type="region of interest" description="Disordered" evidence="10">
    <location>
        <begin position="360"/>
        <end position="397"/>
    </location>
</feature>
<feature type="region of interest" description="Disordered" evidence="10">
    <location>
        <begin position="543"/>
        <end position="583"/>
    </location>
</feature>
<dbReference type="PROSITE" id="PS50330">
    <property type="entry name" value="UIM"/>
    <property type="match status" value="2"/>
</dbReference>
<keyword evidence="5" id="KW-0597">Phosphoprotein</keyword>
<keyword evidence="9" id="KW-0472">Membrane</keyword>
<organism evidence="12 13">
    <name type="scientific">Neofusicoccum ribis</name>
    <dbReference type="NCBI Taxonomy" id="45134"/>
    <lineage>
        <taxon>Eukaryota</taxon>
        <taxon>Fungi</taxon>
        <taxon>Dikarya</taxon>
        <taxon>Ascomycota</taxon>
        <taxon>Pezizomycotina</taxon>
        <taxon>Dothideomycetes</taxon>
        <taxon>Dothideomycetes incertae sedis</taxon>
        <taxon>Botryosphaeriales</taxon>
        <taxon>Botryosphaeriaceae</taxon>
        <taxon>Neofusicoccum</taxon>
    </lineage>
</organism>
<feature type="region of interest" description="Disordered" evidence="10">
    <location>
        <begin position="334"/>
        <end position="353"/>
    </location>
</feature>
<evidence type="ECO:0000256" key="6">
    <source>
        <dbReference type="ARBA" id="ARBA00022583"/>
    </source>
</evidence>
<dbReference type="InterPro" id="IPR013809">
    <property type="entry name" value="ENTH"/>
</dbReference>
<dbReference type="PANTHER" id="PTHR12276">
    <property type="entry name" value="EPSIN/ENT-RELATED"/>
    <property type="match status" value="1"/>
</dbReference>
<sequence length="583" mass="65073">MSKVVRSVKNVTKGYSSVEIKVRNATSNDPWGPVGSDMAEIAQLTFNNSQDFYQIMDMLDKRLNDKGKNWRHVLKSLKVLDYCLHEGSELVVTWARKNLYIIKTLREFQYVDEDGRDVGQNVRVSAKELTSLILDEERMRAERADRKSWKSRVTGLEDYGMGGHGNEATRPRQQRRQRPDEEDLEYKLAIEASKNEMEEERRRRERTQRTDDDEDLQKAIRLSKEEEELRRRELEEANANSLFDDTPVQPAAAQPTGWNQGYQQQGAVDWFGNLVDQQQPQNTGFLNSAYSQPTGMQPQQTGFQNGYAYNGFQQQQPTGFDQNFGQQPNYLQPQQTAYNMGNNPWGQQTNGFGQQQPLEQQNTLQPGSNNPWASNSGAHTTDSIKPMATGSNNPFASAITRPATAQPVRSTAPSLSTLQEQQTAQFNGNNSAFNPIRDFSQQSFQQPQPTQSFQAQSPQQEKPMDPHAARLNALLASGDGQDTFGNTGNLRIPAQHTAPGTFVNSAGAGATRLTQNQTGNNPFLNSQFTGMPQQTGFANPNQQRLMPAQTGPVGGFGGSPNPFGASFGQPQQQQQQQGSLIDL</sequence>
<comment type="caution">
    <text evidence="12">The sequence shown here is derived from an EMBL/GenBank/DDBJ whole genome shotgun (WGS) entry which is preliminary data.</text>
</comment>
<gene>
    <name evidence="12" type="ORF">SLS56_007565</name>
</gene>
<feature type="compositionally biased region" description="Polar residues" evidence="10">
    <location>
        <begin position="367"/>
        <end position="395"/>
    </location>
</feature>
<keyword evidence="8" id="KW-0446">Lipid-binding</keyword>
<comment type="subcellular location">
    <subcellularLocation>
        <location evidence="2">Cytoplasm</location>
    </subcellularLocation>
    <subcellularLocation>
        <location evidence="1">Membrane</location>
        <topology evidence="1">Peripheral membrane protein</topology>
    </subcellularLocation>
</comment>
<dbReference type="SMART" id="SM00726">
    <property type="entry name" value="UIM"/>
    <property type="match status" value="2"/>
</dbReference>
<dbReference type="CDD" id="cd16991">
    <property type="entry name" value="ENTH_Ent1_Ent2"/>
    <property type="match status" value="1"/>
</dbReference>
<evidence type="ECO:0000256" key="10">
    <source>
        <dbReference type="SAM" id="MobiDB-lite"/>
    </source>
</evidence>
<evidence type="ECO:0000256" key="4">
    <source>
        <dbReference type="ARBA" id="ARBA00022490"/>
    </source>
</evidence>
<comment type="similarity">
    <text evidence="3">Belongs to the epsin family.</text>
</comment>
<evidence type="ECO:0000256" key="7">
    <source>
        <dbReference type="ARBA" id="ARBA00022737"/>
    </source>
</evidence>
<dbReference type="Pfam" id="PF08226">
    <property type="entry name" value="DUF1720"/>
    <property type="match status" value="1"/>
</dbReference>
<evidence type="ECO:0000256" key="5">
    <source>
        <dbReference type="ARBA" id="ARBA00022553"/>
    </source>
</evidence>
<dbReference type="InterPro" id="IPR008942">
    <property type="entry name" value="ENTH_VHS"/>
</dbReference>
<dbReference type="Proteomes" id="UP001521116">
    <property type="component" value="Unassembled WGS sequence"/>
</dbReference>
<feature type="compositionally biased region" description="Low complexity" evidence="10">
    <location>
        <begin position="442"/>
        <end position="460"/>
    </location>
</feature>
<keyword evidence="7" id="KW-0677">Repeat</keyword>
<evidence type="ECO:0000313" key="12">
    <source>
        <dbReference type="EMBL" id="KAL1625057.1"/>
    </source>
</evidence>
<protein>
    <recommendedName>
        <fullName evidence="11">ENTH domain-containing protein</fullName>
    </recommendedName>
</protein>
<evidence type="ECO:0000256" key="9">
    <source>
        <dbReference type="ARBA" id="ARBA00023136"/>
    </source>
</evidence>
<keyword evidence="4" id="KW-0963">Cytoplasm</keyword>
<dbReference type="SMART" id="SM00273">
    <property type="entry name" value="ENTH"/>
    <property type="match status" value="1"/>
</dbReference>
<dbReference type="PANTHER" id="PTHR12276:SF110">
    <property type="entry name" value="EPSIN-1-RELATED"/>
    <property type="match status" value="1"/>
</dbReference>
<proteinExistence type="inferred from homology"/>
<dbReference type="EMBL" id="JAJVDC020000100">
    <property type="protein sequence ID" value="KAL1625057.1"/>
    <property type="molecule type" value="Genomic_DNA"/>
</dbReference>
<keyword evidence="13" id="KW-1185">Reference proteome</keyword>
<evidence type="ECO:0000256" key="3">
    <source>
        <dbReference type="ARBA" id="ARBA00010130"/>
    </source>
</evidence>
<reference evidence="12 13" key="1">
    <citation type="submission" date="2024-02" db="EMBL/GenBank/DDBJ databases">
        <title>De novo assembly and annotation of 12 fungi associated with fruit tree decline syndrome in Ontario, Canada.</title>
        <authorList>
            <person name="Sulman M."/>
            <person name="Ellouze W."/>
            <person name="Ilyukhin E."/>
        </authorList>
    </citation>
    <scope>NUCLEOTIDE SEQUENCE [LARGE SCALE GENOMIC DNA]</scope>
    <source>
        <strain evidence="12 13">M1-105</strain>
    </source>
</reference>
<evidence type="ECO:0000256" key="2">
    <source>
        <dbReference type="ARBA" id="ARBA00004496"/>
    </source>
</evidence>
<evidence type="ECO:0000256" key="1">
    <source>
        <dbReference type="ARBA" id="ARBA00004170"/>
    </source>
</evidence>
<dbReference type="SUPFAM" id="SSF48464">
    <property type="entry name" value="ENTH/VHS domain"/>
    <property type="match status" value="1"/>
</dbReference>
<dbReference type="InterPro" id="IPR003903">
    <property type="entry name" value="UIM_dom"/>
</dbReference>
<evidence type="ECO:0000259" key="11">
    <source>
        <dbReference type="PROSITE" id="PS50942"/>
    </source>
</evidence>
<feature type="region of interest" description="Disordered" evidence="10">
    <location>
        <begin position="442"/>
        <end position="465"/>
    </location>
</feature>
<feature type="domain" description="ENTH" evidence="11">
    <location>
        <begin position="10"/>
        <end position="143"/>
    </location>
</feature>
<accession>A0ABR3SML7</accession>
<evidence type="ECO:0000256" key="8">
    <source>
        <dbReference type="ARBA" id="ARBA00023121"/>
    </source>
</evidence>
<feature type="region of interest" description="Disordered" evidence="10">
    <location>
        <begin position="154"/>
        <end position="215"/>
    </location>
</feature>
<dbReference type="PROSITE" id="PS50942">
    <property type="entry name" value="ENTH"/>
    <property type="match status" value="1"/>
</dbReference>
<dbReference type="InterPro" id="IPR013182">
    <property type="entry name" value="DUF1720"/>
</dbReference>
<feature type="compositionally biased region" description="Basic and acidic residues" evidence="10">
    <location>
        <begin position="185"/>
        <end position="215"/>
    </location>
</feature>
<dbReference type="Gene3D" id="1.25.40.90">
    <property type="match status" value="1"/>
</dbReference>